<dbReference type="InterPro" id="IPR001387">
    <property type="entry name" value="Cro/C1-type_HTH"/>
</dbReference>
<sequence length="124" mass="13914">MDILVNVNETNLAKYVHDAIFNSHLSLRKAAKKVGVSAAYLSKLINHKANSNPKPSTLKKMADGLKISYTNMCKILGYDTRKQRVIDLKQAIDNDDYLTFGGRPISKEEKIFVKRMLDGGNDDN</sequence>
<dbReference type="Pfam" id="PF01381">
    <property type="entry name" value="HTH_3"/>
    <property type="match status" value="1"/>
</dbReference>
<organism evidence="2 3">
    <name type="scientific">Acetilactobacillus jinshanensis</name>
    <dbReference type="NCBI Taxonomy" id="1720083"/>
    <lineage>
        <taxon>Bacteria</taxon>
        <taxon>Bacillati</taxon>
        <taxon>Bacillota</taxon>
        <taxon>Bacilli</taxon>
        <taxon>Lactobacillales</taxon>
        <taxon>Lactobacillaceae</taxon>
        <taxon>Acetilactobacillus</taxon>
    </lineage>
</organism>
<proteinExistence type="predicted"/>
<accession>A0A4P6ZJX6</accession>
<dbReference type="Gene3D" id="1.10.260.40">
    <property type="entry name" value="lambda repressor-like DNA-binding domains"/>
    <property type="match status" value="1"/>
</dbReference>
<dbReference type="InterPro" id="IPR010982">
    <property type="entry name" value="Lambda_DNA-bd_dom_sf"/>
</dbReference>
<gene>
    <name evidence="2" type="ORF">ELX58_02625</name>
</gene>
<dbReference type="KEGG" id="lji:ELX58_02625"/>
<dbReference type="GO" id="GO:0003677">
    <property type="term" value="F:DNA binding"/>
    <property type="evidence" value="ECO:0007669"/>
    <property type="project" value="InterPro"/>
</dbReference>
<dbReference type="OrthoDB" id="9805856at2"/>
<evidence type="ECO:0000313" key="2">
    <source>
        <dbReference type="EMBL" id="QBP18061.1"/>
    </source>
</evidence>
<keyword evidence="3" id="KW-1185">Reference proteome</keyword>
<dbReference type="AlphaFoldDB" id="A0A4P6ZJX6"/>
<reference evidence="3" key="1">
    <citation type="submission" date="2018-12" db="EMBL/GenBank/DDBJ databases">
        <title>A new species of lactobacillus.</title>
        <authorList>
            <person name="Jian Y."/>
            <person name="Xin L."/>
            <person name="Hong Z.J."/>
            <person name="Ming L.Z."/>
            <person name="Hong X.Z."/>
        </authorList>
    </citation>
    <scope>NUCLEOTIDE SEQUENCE [LARGE SCALE GENOMIC DNA]</scope>
    <source>
        <strain evidence="3">HSLZ-75</strain>
    </source>
</reference>
<feature type="domain" description="HTH cro/C1-type" evidence="1">
    <location>
        <begin position="25"/>
        <end position="72"/>
    </location>
</feature>
<dbReference type="PROSITE" id="PS50943">
    <property type="entry name" value="HTH_CROC1"/>
    <property type="match status" value="1"/>
</dbReference>
<evidence type="ECO:0000313" key="3">
    <source>
        <dbReference type="Proteomes" id="UP000294321"/>
    </source>
</evidence>
<dbReference type="CDD" id="cd00093">
    <property type="entry name" value="HTH_XRE"/>
    <property type="match status" value="1"/>
</dbReference>
<dbReference type="SMART" id="SM00530">
    <property type="entry name" value="HTH_XRE"/>
    <property type="match status" value="1"/>
</dbReference>
<protein>
    <submittedName>
        <fullName evidence="2">XRE family transcriptional regulator</fullName>
    </submittedName>
</protein>
<evidence type="ECO:0000259" key="1">
    <source>
        <dbReference type="PROSITE" id="PS50943"/>
    </source>
</evidence>
<dbReference type="EMBL" id="CP034726">
    <property type="protein sequence ID" value="QBP18061.1"/>
    <property type="molecule type" value="Genomic_DNA"/>
</dbReference>
<dbReference type="SUPFAM" id="SSF47413">
    <property type="entry name" value="lambda repressor-like DNA-binding domains"/>
    <property type="match status" value="1"/>
</dbReference>
<name>A0A4P6ZJX6_9LACO</name>
<dbReference type="Proteomes" id="UP000294321">
    <property type="component" value="Chromosome"/>
</dbReference>